<dbReference type="GO" id="GO:0007155">
    <property type="term" value="P:cell adhesion"/>
    <property type="evidence" value="ECO:0007669"/>
    <property type="project" value="TreeGrafter"/>
</dbReference>
<dbReference type="Pfam" id="PF00095">
    <property type="entry name" value="WAP"/>
    <property type="match status" value="1"/>
</dbReference>
<sequence>MQLIRIGVNVLTAAMKSIIVTSFLLLATTAVQTSQDIQCACDSSGVPDNSVCPTRKMFSNANKHCKTCSGATCTRLSGQSCGENLHCEADFGLACDPLLAICKGKLQIIISNVTSHSAELRWKLRKKVERPAGIFYSAKYDGANTAWSGALVNKDGDSVTLRSLRPKHEYVVKVMQDNTWEMTVVQTPEDTSLQLPQLKTVSRSANTITLAWDDFDSTNKYTIEYRPSDAKSFDAWTKVKASGSFSAIKDLVPGSGYLFQVRNQENFVSDSLLVFTEDGCSRQGKSYRVGATFFEGCSLRCVCRGSDNADCEPRCPVSSFGNSIIASPSHCHQVPSANDSCCVSVHCEHGKPGNCPSVEYNVTVEECLHECHTDLDCLGEEKCCHRDKCGVSVCISPIPEPKTDDCTVLSCGPNTFCLLAHGKASCECLKGYSGNPRNTRVGCDKFTPNIAPTDPGVCSYKDKRYPVGEEFEDECLFRCHCSDRFEVECRQRCPTLPTWTPVNCHLIKDPKDACCNILACEHPRLLKNNANNKTDNFGLSHAVSTLRAHPASAQGCEYNGHRYEPNEDFDNGCESRCSCIGGGHVACEPRCHQEIGDSDDSNCVIISHPVDSCCKILSCPDTPGEAPLKSAQDIQLIVEQVKIFNESQLAVGFIARAGQQPPSAQVWFKKQSDNEDRWVKRKYKLTASDGYLLDVPGLEANTAYLFKVVVSKAKSNTVRARTSLQHTHRLASGCLHNNQTYEVGQHFDIGCEERCVCERAGMVECQKRCKVYVDIVGYQHCRFEDSPDDRCCKVPVCDSANHPNDDYDDSSVGKASSHGRTFGFPEFNVTCSDHTGLPHKVGETFFHDCHEKCICQVNGKALCRPLECHRDVECSAVDSIDSSDFVPKPPNCCPPTKCKSGISDEFCIYNGEKFRNFQQIPQRLVERCDQRCVCVNGAVTCEHRCQPANSIPPPTLPCPLSLAYRGYLPGDTCCTHWMCPIADTELRDVSVVALNSTTVRVRFMLPTMLVGQTGHSEVHYSTEREKDRNEWEVQRFVPPGEIFERADVENFVSGLKPKTGYVFQIIVDINSMREHPRSAIVAIETPDVAPSLVRLDMRLELATKDSTIRVEWRPLTMAEKELVDGVKVKYRRADSPAGLWQTSQLLHRDITSYQLERVQPNKKYTIDLEFVSKTNARIVSEKSAKILTPNDDFSFKITLSPEQVNPESASILLQGVPSPVSKFVQIVHILRESNLQRAPVEIYQKLREAKISLDGLQPSTTYKVRLEAFLNNGDRALSNTLELRTPDGARKGHHESAKRTLQIALLVIIVLGLLVLVGFAFAWSHLASRRPKGAPDLTAYDNPTYKVEMTTINNNGPRLTANGQGARKGHLASGTGTHSHLTFFFRIRRHDST</sequence>
<evidence type="ECO:0000256" key="2">
    <source>
        <dbReference type="ARBA" id="ARBA00022729"/>
    </source>
</evidence>
<feature type="signal peptide" evidence="4">
    <location>
        <begin position="1"/>
        <end position="30"/>
    </location>
</feature>
<evidence type="ECO:0008006" key="10">
    <source>
        <dbReference type="Google" id="ProtNLM"/>
    </source>
</evidence>
<dbReference type="InterPro" id="IPR036116">
    <property type="entry name" value="FN3_sf"/>
</dbReference>
<keyword evidence="3" id="KW-0472">Membrane</keyword>
<name>A0A7M7JZN3_VARDE</name>
<dbReference type="PANTHER" id="PTHR11348:SF34">
    <property type="entry name" value="EPIDERMAL CELL SURFACE RECEPTOR-RELATED"/>
    <property type="match status" value="1"/>
</dbReference>
<dbReference type="SMART" id="SM00217">
    <property type="entry name" value="WAP"/>
    <property type="match status" value="1"/>
</dbReference>
<feature type="chain" id="PRO_5029648909" description="Epidermal cell surface receptor" evidence="4">
    <location>
        <begin position="31"/>
        <end position="1393"/>
    </location>
</feature>
<accession>A0A7M7JZN3</accession>
<dbReference type="Gene3D" id="2.60.40.10">
    <property type="entry name" value="Immunoglobulins"/>
    <property type="match status" value="4"/>
</dbReference>
<feature type="domain" description="Fibronectin type-III" evidence="6">
    <location>
        <begin position="1195"/>
        <end position="1288"/>
    </location>
</feature>
<dbReference type="CDD" id="cd00063">
    <property type="entry name" value="FN3"/>
    <property type="match status" value="4"/>
</dbReference>
<dbReference type="GO" id="GO:0005178">
    <property type="term" value="F:integrin binding"/>
    <property type="evidence" value="ECO:0007669"/>
    <property type="project" value="TreeGrafter"/>
</dbReference>
<evidence type="ECO:0000256" key="4">
    <source>
        <dbReference type="SAM" id="SignalP"/>
    </source>
</evidence>
<dbReference type="RefSeq" id="XP_022659188.1">
    <property type="nucleotide sequence ID" value="XM_022803453.1"/>
</dbReference>
<proteinExistence type="predicted"/>
<dbReference type="GeneID" id="111249507"/>
<feature type="domain" description="WAP" evidence="7">
    <location>
        <begin position="348"/>
        <end position="398"/>
    </location>
</feature>
<feature type="domain" description="Fibronectin type-III" evidence="6">
    <location>
        <begin position="1089"/>
        <end position="1191"/>
    </location>
</feature>
<dbReference type="EnsemblMetazoa" id="XM_022803453">
    <property type="protein sequence ID" value="XP_022659188"/>
    <property type="gene ID" value="LOC111249507"/>
</dbReference>
<dbReference type="OrthoDB" id="6022609at2759"/>
<dbReference type="SUPFAM" id="SSF57256">
    <property type="entry name" value="Elafin-like"/>
    <property type="match status" value="1"/>
</dbReference>
<dbReference type="GO" id="GO:0030414">
    <property type="term" value="F:peptidase inhibitor activity"/>
    <property type="evidence" value="ECO:0007669"/>
    <property type="project" value="InterPro"/>
</dbReference>
<dbReference type="CTD" id="40861"/>
<comment type="function">
    <text evidence="1">Has antibacterial activity.</text>
</comment>
<evidence type="ECO:0000256" key="1">
    <source>
        <dbReference type="ARBA" id="ARBA00002878"/>
    </source>
</evidence>
<dbReference type="Proteomes" id="UP000594260">
    <property type="component" value="Unplaced"/>
</dbReference>
<evidence type="ECO:0000313" key="9">
    <source>
        <dbReference type="Proteomes" id="UP000594260"/>
    </source>
</evidence>
<dbReference type="InterPro" id="IPR013783">
    <property type="entry name" value="Ig-like_fold"/>
</dbReference>
<dbReference type="KEGG" id="vde:111249507"/>
<feature type="transmembrane region" description="Helical" evidence="3">
    <location>
        <begin position="1303"/>
        <end position="1323"/>
    </location>
</feature>
<dbReference type="GO" id="GO:0005615">
    <property type="term" value="C:extracellular space"/>
    <property type="evidence" value="ECO:0007669"/>
    <property type="project" value="TreeGrafter"/>
</dbReference>
<dbReference type="PROSITE" id="PS50184">
    <property type="entry name" value="VWFC_2"/>
    <property type="match status" value="1"/>
</dbReference>
<dbReference type="GO" id="GO:0045597">
    <property type="term" value="P:positive regulation of cell differentiation"/>
    <property type="evidence" value="ECO:0007669"/>
    <property type="project" value="TreeGrafter"/>
</dbReference>
<protein>
    <recommendedName>
        <fullName evidence="10">Epidermal cell surface receptor</fullName>
    </recommendedName>
</protein>
<evidence type="ECO:0000313" key="8">
    <source>
        <dbReference type="EnsemblMetazoa" id="XP_022659188"/>
    </source>
</evidence>
<dbReference type="InterPro" id="IPR008197">
    <property type="entry name" value="WAP_dom"/>
</dbReference>
<dbReference type="Gene3D" id="4.10.75.10">
    <property type="entry name" value="Elafin-like"/>
    <property type="match status" value="1"/>
</dbReference>
<dbReference type="SMART" id="SM00214">
    <property type="entry name" value="VWC"/>
    <property type="match status" value="6"/>
</dbReference>
<keyword evidence="9" id="KW-1185">Reference proteome</keyword>
<dbReference type="PANTHER" id="PTHR11348">
    <property type="entry name" value="CONNECTIVE TISSUE GROWTH FACTOR-RELATED"/>
    <property type="match status" value="1"/>
</dbReference>
<dbReference type="InterPro" id="IPR050941">
    <property type="entry name" value="CCN"/>
</dbReference>
<keyword evidence="3" id="KW-1133">Transmembrane helix</keyword>
<dbReference type="SMART" id="SM00060">
    <property type="entry name" value="FN3"/>
    <property type="match status" value="5"/>
</dbReference>
<dbReference type="InterPro" id="IPR036645">
    <property type="entry name" value="Elafin-like_sf"/>
</dbReference>
<feature type="domain" description="VWFC" evidence="5">
    <location>
        <begin position="829"/>
        <end position="899"/>
    </location>
</feature>
<dbReference type="InParanoid" id="A0A7M7JZN3"/>
<evidence type="ECO:0000259" key="5">
    <source>
        <dbReference type="PROSITE" id="PS50184"/>
    </source>
</evidence>
<dbReference type="PROSITE" id="PS51390">
    <property type="entry name" value="WAP"/>
    <property type="match status" value="1"/>
</dbReference>
<dbReference type="SUPFAM" id="SSF49265">
    <property type="entry name" value="Fibronectin type III"/>
    <property type="match status" value="2"/>
</dbReference>
<evidence type="ECO:0000259" key="6">
    <source>
        <dbReference type="PROSITE" id="PS50853"/>
    </source>
</evidence>
<dbReference type="PROSITE" id="PS50853">
    <property type="entry name" value="FN3"/>
    <property type="match status" value="3"/>
</dbReference>
<dbReference type="InterPro" id="IPR003961">
    <property type="entry name" value="FN3_dom"/>
</dbReference>
<evidence type="ECO:0000256" key="3">
    <source>
        <dbReference type="SAM" id="Phobius"/>
    </source>
</evidence>
<dbReference type="InterPro" id="IPR001007">
    <property type="entry name" value="VWF_dom"/>
</dbReference>
<keyword evidence="3" id="KW-0812">Transmembrane</keyword>
<reference evidence="8" key="1">
    <citation type="submission" date="2021-01" db="UniProtKB">
        <authorList>
            <consortium name="EnsemblMetazoa"/>
        </authorList>
    </citation>
    <scope>IDENTIFICATION</scope>
</reference>
<organism evidence="8 9">
    <name type="scientific">Varroa destructor</name>
    <name type="common">Honeybee mite</name>
    <dbReference type="NCBI Taxonomy" id="109461"/>
    <lineage>
        <taxon>Eukaryota</taxon>
        <taxon>Metazoa</taxon>
        <taxon>Ecdysozoa</taxon>
        <taxon>Arthropoda</taxon>
        <taxon>Chelicerata</taxon>
        <taxon>Arachnida</taxon>
        <taxon>Acari</taxon>
        <taxon>Parasitiformes</taxon>
        <taxon>Mesostigmata</taxon>
        <taxon>Gamasina</taxon>
        <taxon>Dermanyssoidea</taxon>
        <taxon>Varroidae</taxon>
        <taxon>Varroa</taxon>
    </lineage>
</organism>
<keyword evidence="2 4" id="KW-0732">Signal</keyword>
<dbReference type="OMA" id="DDPECCK"/>
<feature type="domain" description="Fibronectin type-III" evidence="6">
    <location>
        <begin position="985"/>
        <end position="1088"/>
    </location>
</feature>
<evidence type="ECO:0000259" key="7">
    <source>
        <dbReference type="PROSITE" id="PS51390"/>
    </source>
</evidence>